<feature type="domain" description="Antitoxin Xre-like helix-turn-helix" evidence="2">
    <location>
        <begin position="62"/>
        <end position="121"/>
    </location>
</feature>
<dbReference type="AlphaFoldDB" id="A0AAT9GVQ0"/>
<sequence>MNNKIIVSLQQNSCVMEKIKQNTEPFDTKRSIRNASGKVISIKRSTLSSDGKEYSWSNKMERVGVIRSGIPYDSIEVISRRLNNPVKSMLAIVGIPQTTYNKKKSEHLLLDSRDSELVILINELIDYGLEVFNNEEEKFQRWLKKPNLSIGGSTPENMLDTVTGINEVKFSLNRLEHGNLA</sequence>
<dbReference type="InterPro" id="IPR046847">
    <property type="entry name" value="Xre-like_HTH"/>
</dbReference>
<organism evidence="3">
    <name type="scientific">Flavobacterium sp. CFS9</name>
    <dbReference type="NCBI Taxonomy" id="3143118"/>
    <lineage>
        <taxon>Bacteria</taxon>
        <taxon>Pseudomonadati</taxon>
        <taxon>Bacteroidota</taxon>
        <taxon>Flavobacteriia</taxon>
        <taxon>Flavobacteriales</taxon>
        <taxon>Flavobacteriaceae</taxon>
        <taxon>Flavobacterium</taxon>
    </lineage>
</organism>
<reference evidence="3" key="1">
    <citation type="submission" date="2024-05" db="EMBL/GenBank/DDBJ databases">
        <title>Whole-Genome Sequence of CFS9, a Potential Fish Probiotic Isolated from the Body Surface of Silurus asotus.</title>
        <authorList>
            <person name="Kojima M."/>
            <person name="Tobioka K."/>
            <person name="Yokota K."/>
            <person name="Nakatani H."/>
            <person name="Hori K."/>
            <person name="Tamaru Y."/>
            <person name="Okazaki F."/>
        </authorList>
    </citation>
    <scope>NUCLEOTIDE SEQUENCE</scope>
    <source>
        <strain evidence="3">CFS9</strain>
    </source>
</reference>
<dbReference type="Pfam" id="PF09722">
    <property type="entry name" value="Xre_MbcA_ParS_C"/>
    <property type="match status" value="1"/>
</dbReference>
<proteinExistence type="predicted"/>
<dbReference type="InterPro" id="IPR024467">
    <property type="entry name" value="Xre/MbcA/ParS-like_toxin-bd"/>
</dbReference>
<dbReference type="GO" id="GO:0003677">
    <property type="term" value="F:DNA binding"/>
    <property type="evidence" value="ECO:0007669"/>
    <property type="project" value="InterPro"/>
</dbReference>
<evidence type="ECO:0000313" key="3">
    <source>
        <dbReference type="EMBL" id="BFM41489.1"/>
    </source>
</evidence>
<dbReference type="Pfam" id="PF20432">
    <property type="entry name" value="Xre-like-HTH"/>
    <property type="match status" value="1"/>
</dbReference>
<accession>A0AAT9GVQ0</accession>
<dbReference type="NCBIfam" id="TIGR02293">
    <property type="entry name" value="TAS_TIGR02293"/>
    <property type="match status" value="1"/>
</dbReference>
<gene>
    <name evidence="3" type="ORF">CFS9_01300</name>
</gene>
<evidence type="ECO:0000259" key="2">
    <source>
        <dbReference type="Pfam" id="PF20432"/>
    </source>
</evidence>
<name>A0AAT9GVQ0_9FLAO</name>
<dbReference type="InterPro" id="IPR011979">
    <property type="entry name" value="Antitox_Xre"/>
</dbReference>
<dbReference type="EMBL" id="AP031573">
    <property type="protein sequence ID" value="BFM41489.1"/>
    <property type="molecule type" value="Genomic_DNA"/>
</dbReference>
<evidence type="ECO:0008006" key="4">
    <source>
        <dbReference type="Google" id="ProtNLM"/>
    </source>
</evidence>
<feature type="domain" description="Antitoxin Xre/MbcA/ParS-like toxin-binding" evidence="1">
    <location>
        <begin position="130"/>
        <end position="178"/>
    </location>
</feature>
<evidence type="ECO:0000259" key="1">
    <source>
        <dbReference type="Pfam" id="PF09722"/>
    </source>
</evidence>
<protein>
    <recommendedName>
        <fullName evidence="4">Toxin-antitoxin system antitoxin component, TIGR02293 family</fullName>
    </recommendedName>
</protein>